<proteinExistence type="predicted"/>
<evidence type="ECO:0000313" key="1">
    <source>
        <dbReference type="EMBL" id="MFC7345393.1"/>
    </source>
</evidence>
<accession>A0ABW2LS73</accession>
<dbReference type="Gene3D" id="3.10.590.10">
    <property type="entry name" value="ph1033 like domains"/>
    <property type="match status" value="1"/>
</dbReference>
<name>A0ABW2LS73_9FLAO</name>
<comment type="caution">
    <text evidence="1">The sequence shown here is derived from an EMBL/GenBank/DDBJ whole genome shotgun (WGS) entry which is preliminary data.</text>
</comment>
<dbReference type="EMBL" id="JBHTCR010000001">
    <property type="protein sequence ID" value="MFC7345393.1"/>
    <property type="molecule type" value="Genomic_DNA"/>
</dbReference>
<dbReference type="RefSeq" id="WP_378172327.1">
    <property type="nucleotide sequence ID" value="NZ_JBHTCR010000001.1"/>
</dbReference>
<evidence type="ECO:0008006" key="3">
    <source>
        <dbReference type="Google" id="ProtNLM"/>
    </source>
</evidence>
<dbReference type="InterPro" id="IPR015947">
    <property type="entry name" value="PUA-like_sf"/>
</dbReference>
<dbReference type="Gene3D" id="3.40.1350.10">
    <property type="match status" value="1"/>
</dbReference>
<sequence>MGFHICITNEKVIDISISNGIYGNVGNSSETRSVIWSKLKDLYAVKPNDIIILYVKHPVSKFYGVFQVTSNPYLCNDDLFRDPLEKYPFRFNFKKILDFPVAVPSFEFYSLIESGKIESSMGLSRDVNSSYRSIRQLFESEYKEVLQLFYKYNPKTVSTDFTRIQGKEVICEKIQAREFKAELLANYLKPTELIFDLIPSSGKYALLEDVLHAYIVYNVLHNKNNLKEKLGLSNFNELLLEAPIFKAMQYRSDILATFKQDNKVYYYSFFELKREKKVGLDEISQLMSYLKSFASNKSLTVNSYEGVYISSHFDKDLIDYLEKRQIVEQENIISLYTYTVNNIGEVMIEKKI</sequence>
<protein>
    <recommendedName>
        <fullName evidence="3">Restriction endonuclease</fullName>
    </recommendedName>
</protein>
<dbReference type="Proteomes" id="UP001596550">
    <property type="component" value="Unassembled WGS sequence"/>
</dbReference>
<evidence type="ECO:0000313" key="2">
    <source>
        <dbReference type="Proteomes" id="UP001596550"/>
    </source>
</evidence>
<reference evidence="2" key="1">
    <citation type="journal article" date="2019" name="Int. J. Syst. Evol. Microbiol.">
        <title>The Global Catalogue of Microorganisms (GCM) 10K type strain sequencing project: providing services to taxonomists for standard genome sequencing and annotation.</title>
        <authorList>
            <consortium name="The Broad Institute Genomics Platform"/>
            <consortium name="The Broad Institute Genome Sequencing Center for Infectious Disease"/>
            <person name="Wu L."/>
            <person name="Ma J."/>
        </authorList>
    </citation>
    <scope>NUCLEOTIDE SEQUENCE [LARGE SCALE GENOMIC DNA]</scope>
    <source>
        <strain evidence="2">CCUG 54781</strain>
    </source>
</reference>
<organism evidence="1 2">
    <name type="scientific">Chryseobacterium zhengzhouense</name>
    <dbReference type="NCBI Taxonomy" id="1636086"/>
    <lineage>
        <taxon>Bacteria</taxon>
        <taxon>Pseudomonadati</taxon>
        <taxon>Bacteroidota</taxon>
        <taxon>Flavobacteriia</taxon>
        <taxon>Flavobacteriales</taxon>
        <taxon>Weeksellaceae</taxon>
        <taxon>Chryseobacterium group</taxon>
        <taxon>Chryseobacterium</taxon>
    </lineage>
</organism>
<gene>
    <name evidence="1" type="ORF">ACFQO9_01520</name>
</gene>
<dbReference type="SUPFAM" id="SSF88697">
    <property type="entry name" value="PUA domain-like"/>
    <property type="match status" value="1"/>
</dbReference>
<keyword evidence="2" id="KW-1185">Reference proteome</keyword>
<dbReference type="InterPro" id="IPR011856">
    <property type="entry name" value="tRNA_endonuc-like_dom_sf"/>
</dbReference>